<keyword evidence="3" id="KW-0472">Membrane</keyword>
<evidence type="ECO:0000313" key="5">
    <source>
        <dbReference type="Proteomes" id="UP001206128"/>
    </source>
</evidence>
<comment type="caution">
    <text evidence="4">The sequence shown here is derived from an EMBL/GenBank/DDBJ whole genome shotgun (WGS) entry which is preliminary data.</text>
</comment>
<dbReference type="EMBL" id="JAMTCK010000001">
    <property type="protein sequence ID" value="MCP2163676.1"/>
    <property type="molecule type" value="Genomic_DNA"/>
</dbReference>
<dbReference type="RefSeq" id="WP_253766531.1">
    <property type="nucleotide sequence ID" value="NZ_JAMTCK010000001.1"/>
</dbReference>
<keyword evidence="3" id="KW-1133">Transmembrane helix</keyword>
<dbReference type="Proteomes" id="UP001206128">
    <property type="component" value="Unassembled WGS sequence"/>
</dbReference>
<evidence type="ECO:0000256" key="3">
    <source>
        <dbReference type="SAM" id="Phobius"/>
    </source>
</evidence>
<reference evidence="4" key="1">
    <citation type="submission" date="2022-06" db="EMBL/GenBank/DDBJ databases">
        <title>Genomic Encyclopedia of Archaeal and Bacterial Type Strains, Phase II (KMG-II): from individual species to whole genera.</title>
        <authorList>
            <person name="Goeker M."/>
        </authorList>
    </citation>
    <scope>NUCLEOTIDE SEQUENCE</scope>
    <source>
        <strain evidence="4">DSM 43935</strain>
    </source>
</reference>
<keyword evidence="3" id="KW-0812">Transmembrane</keyword>
<feature type="compositionally biased region" description="Polar residues" evidence="2">
    <location>
        <begin position="1"/>
        <end position="20"/>
    </location>
</feature>
<accession>A0AAE3G8I9</accession>
<feature type="coiled-coil region" evidence="1">
    <location>
        <begin position="84"/>
        <end position="125"/>
    </location>
</feature>
<name>A0AAE3G8I9_9PSEU</name>
<organism evidence="4 5">
    <name type="scientific">Goodfellowiella coeruleoviolacea</name>
    <dbReference type="NCBI Taxonomy" id="334858"/>
    <lineage>
        <taxon>Bacteria</taxon>
        <taxon>Bacillati</taxon>
        <taxon>Actinomycetota</taxon>
        <taxon>Actinomycetes</taxon>
        <taxon>Pseudonocardiales</taxon>
        <taxon>Pseudonocardiaceae</taxon>
        <taxon>Goodfellowiella</taxon>
    </lineage>
</organism>
<keyword evidence="5" id="KW-1185">Reference proteome</keyword>
<evidence type="ECO:0000313" key="4">
    <source>
        <dbReference type="EMBL" id="MCP2163676.1"/>
    </source>
</evidence>
<feature type="transmembrane region" description="Helical" evidence="3">
    <location>
        <begin position="56"/>
        <end position="80"/>
    </location>
</feature>
<gene>
    <name evidence="4" type="ORF">LX83_000516</name>
</gene>
<sequence>MTQSGPDWQQPSAQPANTGEAQFPSGYFQPTTPAGGTPVGQPGGAPAPRMVKRTPVVVLAVLVGVLVLTTGLFTTLFLVARGNHNEASERLAAVEKSIEDTNGQIQSAKSSLDDVERAHDDLESQNSTLHRCADSAKAAILAAQGADQAAVQTQVGRMYDNCG</sequence>
<feature type="region of interest" description="Disordered" evidence="2">
    <location>
        <begin position="1"/>
        <end position="47"/>
    </location>
</feature>
<evidence type="ECO:0000256" key="1">
    <source>
        <dbReference type="SAM" id="Coils"/>
    </source>
</evidence>
<proteinExistence type="predicted"/>
<dbReference type="AlphaFoldDB" id="A0AAE3G8I9"/>
<evidence type="ECO:0000256" key="2">
    <source>
        <dbReference type="SAM" id="MobiDB-lite"/>
    </source>
</evidence>
<protein>
    <submittedName>
        <fullName evidence="4">Uncharacterized protein</fullName>
    </submittedName>
</protein>
<keyword evidence="1" id="KW-0175">Coiled coil</keyword>